<evidence type="ECO:0000313" key="6">
    <source>
        <dbReference type="EMBL" id="CAH1197619.1"/>
    </source>
</evidence>
<proteinExistence type="inferred from homology"/>
<dbReference type="InterPro" id="IPR022770">
    <property type="entry name" value="IucA/IucC-like_C"/>
</dbReference>
<dbReference type="Pfam" id="PF04183">
    <property type="entry name" value="IucA_IucC"/>
    <property type="match status" value="1"/>
</dbReference>
<feature type="region of interest" description="Disordered" evidence="3">
    <location>
        <begin position="390"/>
        <end position="414"/>
    </location>
</feature>
<name>A0ABN8G2K6_9BACL</name>
<organism evidence="6 7">
    <name type="scientific">Paenibacillus plantiphilus</name>
    <dbReference type="NCBI Taxonomy" id="2905650"/>
    <lineage>
        <taxon>Bacteria</taxon>
        <taxon>Bacillati</taxon>
        <taxon>Bacillota</taxon>
        <taxon>Bacilli</taxon>
        <taxon>Bacillales</taxon>
        <taxon>Paenibacillaceae</taxon>
        <taxon>Paenibacillus</taxon>
    </lineage>
</organism>
<comment type="pathway">
    <text evidence="1">Siderophore biosynthesis.</text>
</comment>
<keyword evidence="7" id="KW-1185">Reference proteome</keyword>
<dbReference type="Proteomes" id="UP000838686">
    <property type="component" value="Unassembled WGS sequence"/>
</dbReference>
<evidence type="ECO:0000256" key="2">
    <source>
        <dbReference type="ARBA" id="ARBA00007832"/>
    </source>
</evidence>
<dbReference type="EMBL" id="CAKMMF010000004">
    <property type="protein sequence ID" value="CAH1197619.1"/>
    <property type="molecule type" value="Genomic_DNA"/>
</dbReference>
<dbReference type="PANTHER" id="PTHR34384">
    <property type="entry name" value="L-2,3-DIAMINOPROPANOATE--CITRATE LIGASE"/>
    <property type="match status" value="1"/>
</dbReference>
<dbReference type="Gene3D" id="1.10.510.40">
    <property type="match status" value="1"/>
</dbReference>
<feature type="compositionally biased region" description="Low complexity" evidence="3">
    <location>
        <begin position="396"/>
        <end position="409"/>
    </location>
</feature>
<reference evidence="6" key="1">
    <citation type="submission" date="2022-01" db="EMBL/GenBank/DDBJ databases">
        <authorList>
            <person name="Criscuolo A."/>
        </authorList>
    </citation>
    <scope>NUCLEOTIDE SEQUENCE</scope>
    <source>
        <strain evidence="6">CIP111893</strain>
    </source>
</reference>
<dbReference type="InterPro" id="IPR007310">
    <property type="entry name" value="Aerobactin_biosyn_IucA/IucC_N"/>
</dbReference>
<gene>
    <name evidence="6" type="primary">sbnE</name>
    <name evidence="6" type="ORF">PAECIP111893_00849</name>
</gene>
<dbReference type="RefSeq" id="WP_236339172.1">
    <property type="nucleotide sequence ID" value="NZ_CAKMMF010000004.1"/>
</dbReference>
<comment type="similarity">
    <text evidence="2">Belongs to the IucA/IucC family.</text>
</comment>
<feature type="domain" description="Aerobactin siderophore biosynthesis IucA/IucC N-terminal" evidence="4">
    <location>
        <begin position="171"/>
        <end position="400"/>
    </location>
</feature>
<accession>A0ABN8G2K6</accession>
<dbReference type="PANTHER" id="PTHR34384:SF5">
    <property type="entry name" value="L-2,3-DIAMINOPROPANOATE--CITRATE LIGASE"/>
    <property type="match status" value="1"/>
</dbReference>
<dbReference type="GO" id="GO:0016874">
    <property type="term" value="F:ligase activity"/>
    <property type="evidence" value="ECO:0007669"/>
    <property type="project" value="UniProtKB-KW"/>
</dbReference>
<dbReference type="InterPro" id="IPR037455">
    <property type="entry name" value="LucA/IucC-like"/>
</dbReference>
<keyword evidence="6" id="KW-0436">Ligase</keyword>
<evidence type="ECO:0000259" key="4">
    <source>
        <dbReference type="Pfam" id="PF04183"/>
    </source>
</evidence>
<feature type="domain" description="Aerobactin siderophore biosynthesis IucA/IucC-like C-terminal" evidence="5">
    <location>
        <begin position="454"/>
        <end position="610"/>
    </location>
</feature>
<evidence type="ECO:0000313" key="7">
    <source>
        <dbReference type="Proteomes" id="UP000838686"/>
    </source>
</evidence>
<dbReference type="EC" id="6.3.2.54" evidence="6"/>
<evidence type="ECO:0000259" key="5">
    <source>
        <dbReference type="Pfam" id="PF06276"/>
    </source>
</evidence>
<sequence>MMDMQEGRNARFIAESEHIGRLLNCYLRERGIPVPEVRAEDDPYAAMPPAILRQLVAEGRLMGIEISTAGVVLIGAAAYISPFGHHKYGQRFWSASLQKPFVYEPLDFEGVVRLIVNEAAAVLSGQEQSSGRIASLLEQIESSMRGMTAYAESRREPRRSLWSLQGAAHTRAAEQSLLFGHPFHPSPKSLSGFADADVGRYAPELGASFPLHYFAAAPGLVREEWLEAPGLLFPAEVTDEAMRLLPMEQRHYRLLPSHPWQAQYLKLQPVVQELLQQGLLVDLGELGEELTATSSIRTVWDFRHPMIYKLPLHVRVTNFIRVNPLEQLKRSVDAGRVLAAVASSIPYSGFHIMLEKGYRTLSLPGDKERSAMLEENFGVIFRQSPIAQSGSDLRQQPHQTQQPQQPQQTGDQEAPAVVASLLERQLSSAHSPLWEAIQAAASARGTAADQALVEQWLERYLSLSLIPLLWLFLERGISMEAHVQNSLVALKEGWPAQFFVRDLEGVSISRSRALEWHPALLVVDSPAYYSDSEAWKRFKYYVLVNHIGHLIHTIAFDGGLDEAALWQIVGKSLSASGFIEQEQHQFYLSDLLNSPTLPAKASLASYFRQLSEKPLYVDIPNPLAAVCVQTAQGGRMR</sequence>
<dbReference type="Pfam" id="PF06276">
    <property type="entry name" value="FhuF"/>
    <property type="match status" value="1"/>
</dbReference>
<evidence type="ECO:0000256" key="3">
    <source>
        <dbReference type="SAM" id="MobiDB-lite"/>
    </source>
</evidence>
<comment type="caution">
    <text evidence="6">The sequence shown here is derived from an EMBL/GenBank/DDBJ whole genome shotgun (WGS) entry which is preliminary data.</text>
</comment>
<dbReference type="Gene3D" id="6.10.250.3370">
    <property type="match status" value="1"/>
</dbReference>
<protein>
    <submittedName>
        <fullName evidence="6">L-2,3-diaminopropanoate--citrate ligase</fullName>
        <ecNumber evidence="6">6.3.2.54</ecNumber>
    </submittedName>
</protein>
<evidence type="ECO:0000256" key="1">
    <source>
        <dbReference type="ARBA" id="ARBA00004924"/>
    </source>
</evidence>